<dbReference type="PROSITE" id="PS50072">
    <property type="entry name" value="CSA_PPIASE_2"/>
    <property type="match status" value="1"/>
</dbReference>
<evidence type="ECO:0000313" key="6">
    <source>
        <dbReference type="EMBL" id="CUQ83594.1"/>
    </source>
</evidence>
<dbReference type="PROSITE" id="PS51257">
    <property type="entry name" value="PROKAR_LIPOPROTEIN"/>
    <property type="match status" value="1"/>
</dbReference>
<accession>A0A174Z8E6</accession>
<dbReference type="EC" id="5.2.1.8" evidence="4"/>
<dbReference type="Proteomes" id="UP000095662">
    <property type="component" value="Unassembled WGS sequence"/>
</dbReference>
<sequence length="277" mass="30712">MVKKILAGILCAATMITLSVGCSDSAAPGASTDPSAKITGNTGEVKLEKGDKYAVMTIKDYGDITIKLYPDAAPKGTQNFIDLANSGFYNGKTFHRVVADFMAQGGKDFTGKTNVESFGIETNYNMRHFYGAFCYANALGNNSTEFYIVNNKKSQDYSSFSTSKIDNNIQGYEDYAKQYDKDSQEYTYYMFQANYYRNLKQFIENMDDATKAKYKEVGGTPSLDGNYTVFGQTVDGFDVLDKISSVEVETNDAMGGKEVSKPKTEIIIEKVEIKDYK</sequence>
<evidence type="ECO:0000256" key="2">
    <source>
        <dbReference type="ARBA" id="ARBA00023110"/>
    </source>
</evidence>
<feature type="chain" id="PRO_5039757850" description="Peptidyl-prolyl cis-trans isomerase" evidence="4">
    <location>
        <begin position="27"/>
        <end position="277"/>
    </location>
</feature>
<dbReference type="Gene3D" id="2.40.100.10">
    <property type="entry name" value="Cyclophilin-like"/>
    <property type="match status" value="1"/>
</dbReference>
<dbReference type="Pfam" id="PF00160">
    <property type="entry name" value="Pro_isomerase"/>
    <property type="match status" value="1"/>
</dbReference>
<evidence type="ECO:0000313" key="7">
    <source>
        <dbReference type="Proteomes" id="UP000095662"/>
    </source>
</evidence>
<dbReference type="AlphaFoldDB" id="A0A174Z8E6"/>
<dbReference type="InterPro" id="IPR029000">
    <property type="entry name" value="Cyclophilin-like_dom_sf"/>
</dbReference>
<dbReference type="SUPFAM" id="SSF50891">
    <property type="entry name" value="Cyclophilin-like"/>
    <property type="match status" value="1"/>
</dbReference>
<keyword evidence="2 4" id="KW-0697">Rotamase</keyword>
<keyword evidence="3 4" id="KW-0413">Isomerase</keyword>
<dbReference type="InterPro" id="IPR044666">
    <property type="entry name" value="Cyclophilin_A-like"/>
</dbReference>
<dbReference type="STRING" id="39492.ERS852540_00718"/>
<evidence type="ECO:0000259" key="5">
    <source>
        <dbReference type="PROSITE" id="PS50072"/>
    </source>
</evidence>
<dbReference type="EMBL" id="CZBY01000004">
    <property type="protein sequence ID" value="CUQ83594.1"/>
    <property type="molecule type" value="Genomic_DNA"/>
</dbReference>
<dbReference type="PANTHER" id="PTHR45625:SF4">
    <property type="entry name" value="PEPTIDYLPROLYL ISOMERASE DOMAIN AND WD REPEAT-CONTAINING PROTEIN 1"/>
    <property type="match status" value="1"/>
</dbReference>
<feature type="signal peptide" evidence="4">
    <location>
        <begin position="1"/>
        <end position="26"/>
    </location>
</feature>
<gene>
    <name evidence="6" type="ORF">ERS852540_00718</name>
</gene>
<comment type="function">
    <text evidence="1 4">PPIases accelerate the folding of proteins. It catalyzes the cis-trans isomerization of proline imidic peptide bonds in oligopeptides.</text>
</comment>
<dbReference type="PRINTS" id="PR00153">
    <property type="entry name" value="CSAPPISMRASE"/>
</dbReference>
<name>A0A174Z8E6_9FIRM</name>
<evidence type="ECO:0000256" key="1">
    <source>
        <dbReference type="ARBA" id="ARBA00002388"/>
    </source>
</evidence>
<evidence type="ECO:0000256" key="4">
    <source>
        <dbReference type="RuleBase" id="RU363019"/>
    </source>
</evidence>
<keyword evidence="4" id="KW-0732">Signal</keyword>
<dbReference type="GO" id="GO:0003755">
    <property type="term" value="F:peptidyl-prolyl cis-trans isomerase activity"/>
    <property type="evidence" value="ECO:0007669"/>
    <property type="project" value="UniProtKB-UniRule"/>
</dbReference>
<dbReference type="CDD" id="cd00317">
    <property type="entry name" value="cyclophilin"/>
    <property type="match status" value="1"/>
</dbReference>
<comment type="similarity">
    <text evidence="4">Belongs to the cyclophilin-type PPIase family.</text>
</comment>
<dbReference type="OrthoDB" id="9807797at2"/>
<reference evidence="6 7" key="1">
    <citation type="submission" date="2015-09" db="EMBL/GenBank/DDBJ databases">
        <authorList>
            <consortium name="Pathogen Informatics"/>
        </authorList>
    </citation>
    <scope>NUCLEOTIDE SEQUENCE [LARGE SCALE GENOMIC DNA]</scope>
    <source>
        <strain evidence="6 7">2789STDY5834928</strain>
    </source>
</reference>
<comment type="catalytic activity">
    <reaction evidence="4">
        <text>[protein]-peptidylproline (omega=180) = [protein]-peptidylproline (omega=0)</text>
        <dbReference type="Rhea" id="RHEA:16237"/>
        <dbReference type="Rhea" id="RHEA-COMP:10747"/>
        <dbReference type="Rhea" id="RHEA-COMP:10748"/>
        <dbReference type="ChEBI" id="CHEBI:83833"/>
        <dbReference type="ChEBI" id="CHEBI:83834"/>
        <dbReference type="EC" id="5.2.1.8"/>
    </reaction>
</comment>
<evidence type="ECO:0000256" key="3">
    <source>
        <dbReference type="ARBA" id="ARBA00023235"/>
    </source>
</evidence>
<dbReference type="PANTHER" id="PTHR45625">
    <property type="entry name" value="PEPTIDYL-PROLYL CIS-TRANS ISOMERASE-RELATED"/>
    <property type="match status" value="1"/>
</dbReference>
<organism evidence="6 7">
    <name type="scientific">[Eubacterium] siraeum</name>
    <dbReference type="NCBI Taxonomy" id="39492"/>
    <lineage>
        <taxon>Bacteria</taxon>
        <taxon>Bacillati</taxon>
        <taxon>Bacillota</taxon>
        <taxon>Clostridia</taxon>
        <taxon>Eubacteriales</taxon>
        <taxon>Oscillospiraceae</taxon>
        <taxon>Oscillospiraceae incertae sedis</taxon>
    </lineage>
</organism>
<dbReference type="InterPro" id="IPR002130">
    <property type="entry name" value="Cyclophilin-type_PPIase_dom"/>
</dbReference>
<proteinExistence type="inferred from homology"/>
<protein>
    <recommendedName>
        <fullName evidence="4">Peptidyl-prolyl cis-trans isomerase</fullName>
        <shortName evidence="4">PPIase</shortName>
        <ecNumber evidence="4">5.2.1.8</ecNumber>
    </recommendedName>
</protein>
<feature type="domain" description="PPIase cyclophilin-type" evidence="5">
    <location>
        <begin position="59"/>
        <end position="273"/>
    </location>
</feature>